<evidence type="ECO:0000313" key="1">
    <source>
        <dbReference type="EMBL" id="NEU95247.1"/>
    </source>
</evidence>
<dbReference type="InterPro" id="IPR014710">
    <property type="entry name" value="RmlC-like_jellyroll"/>
</dbReference>
<dbReference type="InterPro" id="IPR011051">
    <property type="entry name" value="RmlC_Cupin_sf"/>
</dbReference>
<evidence type="ECO:0000313" key="2">
    <source>
        <dbReference type="Proteomes" id="UP000468531"/>
    </source>
</evidence>
<protein>
    <submittedName>
        <fullName evidence="1">Cupin domain-containing protein</fullName>
    </submittedName>
</protein>
<proteinExistence type="predicted"/>
<comment type="caution">
    <text evidence="1">The sequence shown here is derived from an EMBL/GenBank/DDBJ whole genome shotgun (WGS) entry which is preliminary data.</text>
</comment>
<dbReference type="Proteomes" id="UP000468531">
    <property type="component" value="Unassembled WGS sequence"/>
</dbReference>
<name>A0A6P1B9X5_9BRAD</name>
<reference evidence="1 2" key="1">
    <citation type="journal article" date="2020" name="Arch. Microbiol.">
        <title>Bradyrhizobium uaiense sp. nov., a new highly efficient cowpea symbiont.</title>
        <authorList>
            <person name="Cabral Michel D."/>
            <person name="Azarias Guimaraes A."/>
            <person name="Martins da Costa E."/>
            <person name="Soares de Carvalho T."/>
            <person name="Balsanelli E."/>
            <person name="Willems A."/>
            <person name="Maltempi de Souza E."/>
            <person name="de Souza Moreira F.M."/>
        </authorList>
    </citation>
    <scope>NUCLEOTIDE SEQUENCE [LARGE SCALE GENOMIC DNA]</scope>
    <source>
        <strain evidence="1 2">UFLA 03-164</strain>
    </source>
</reference>
<dbReference type="SUPFAM" id="SSF51182">
    <property type="entry name" value="RmlC-like cupins"/>
    <property type="match status" value="1"/>
</dbReference>
<organism evidence="1 2">
    <name type="scientific">Bradyrhizobium uaiense</name>
    <dbReference type="NCBI Taxonomy" id="2594946"/>
    <lineage>
        <taxon>Bacteria</taxon>
        <taxon>Pseudomonadati</taxon>
        <taxon>Pseudomonadota</taxon>
        <taxon>Alphaproteobacteria</taxon>
        <taxon>Hyphomicrobiales</taxon>
        <taxon>Nitrobacteraceae</taxon>
        <taxon>Bradyrhizobium</taxon>
    </lineage>
</organism>
<sequence>MFRCVRLWTGTDQQSHFEDGVIELELGLRGDALSPKLPLGSASFHETDADPGLGWHPDPARQLVITLSGTLEFETADGRFTLRQGDVLFTEDTSGAGHNWKMIGDAPWRRLYTVLEPDSVVPFRPATSAKTVA</sequence>
<dbReference type="EMBL" id="VKHP01000011">
    <property type="protein sequence ID" value="NEU95247.1"/>
    <property type="molecule type" value="Genomic_DNA"/>
</dbReference>
<dbReference type="AlphaFoldDB" id="A0A6P1B9X5"/>
<keyword evidence="2" id="KW-1185">Reference proteome</keyword>
<gene>
    <name evidence="1" type="ORF">FNJ47_05225</name>
</gene>
<dbReference type="Gene3D" id="2.60.120.10">
    <property type="entry name" value="Jelly Rolls"/>
    <property type="match status" value="1"/>
</dbReference>
<accession>A0A6P1B9X5</accession>